<dbReference type="EMBL" id="JBHDLN010000008">
    <property type="protein sequence ID" value="MFB0844016.1"/>
    <property type="molecule type" value="Genomic_DNA"/>
</dbReference>
<protein>
    <submittedName>
        <fullName evidence="1">Uncharacterized protein</fullName>
    </submittedName>
</protein>
<keyword evidence="2" id="KW-1185">Reference proteome</keyword>
<evidence type="ECO:0000313" key="1">
    <source>
        <dbReference type="EMBL" id="MFB0844016.1"/>
    </source>
</evidence>
<organism evidence="1 2">
    <name type="scientific">Paenibacillus oleatilyticus</name>
    <dbReference type="NCBI Taxonomy" id="2594886"/>
    <lineage>
        <taxon>Bacteria</taxon>
        <taxon>Bacillati</taxon>
        <taxon>Bacillota</taxon>
        <taxon>Bacilli</taxon>
        <taxon>Bacillales</taxon>
        <taxon>Paenibacillaceae</taxon>
        <taxon>Paenibacillus</taxon>
    </lineage>
</organism>
<evidence type="ECO:0000313" key="2">
    <source>
        <dbReference type="Proteomes" id="UP001575622"/>
    </source>
</evidence>
<sequence>MLAESIIRIGRPIVHSDLPIQQRIRWLTDVDSENCKNFFQHVFLIELEEDAAAFHFIEVGSVEGKTFVPNKLRNNAFPILYPNGGNPLHPQGVYPIPCYLMYEAHIRAMNQPDSFAAEVIFPRLKNSISYREKNEEQLREIARRVSECIAPHFDYFIKQEKQLGILYIYDHSLPEYRLLENRYEDDDRYLWIAESRLSPGKQLHIDGDRVLAGIVEAKFMEAKTLGSASNAISTFTNQEEKEVASIYNKFWLWMSPTWEMPRSIYWGKEEWTRGIKVDRASYEAFLYGTQLLKQITVPVTSAILKEMFAPVASAEAKRHMKPSSFESIFGVPFVLSLLKDDSEQLYHKYKRILNQSDKSESDIHLEILAGINKVIPPLSDEYRLMIVYYSGELSKGDMHVRKVIEDVVPSTATLLQNIIKEINRKELFHIVNILRCNPDKEYHRLRSLPSLLANAYGPGYVWSSLQAVLHRQTVTTQRLYKNTAIKLLELALKEDDWGMREELVFHYGFLAFYSRYQAEVVQRDERVNTVADWERFIEDYHAGDVSLSQLQSAEELGFVTGLLLRQFSNSYRFKTGKDYVKQRVMKFGSKLTPDMIWKFGVLRCEELAKQWSMNLGKKFHFVLAQVLLGFLEAEQAQTLRLDKDKFMTAFWSGYLIYHKVKEEEQ</sequence>
<reference evidence="1 2" key="1">
    <citation type="submission" date="2024-09" db="EMBL/GenBank/DDBJ databases">
        <authorList>
            <person name="Makale K.P.P."/>
            <person name="Makhzoum A."/>
            <person name="Rantong G."/>
            <person name="Rahube T.O."/>
        </authorList>
    </citation>
    <scope>NUCLEOTIDE SEQUENCE [LARGE SCALE GENOMIC DNA]</scope>
    <source>
        <strain evidence="1 2">KM_D13</strain>
    </source>
</reference>
<gene>
    <name evidence="1" type="ORF">ACEU3E_17675</name>
</gene>
<proteinExistence type="predicted"/>
<name>A0ABV4V5R1_9BACL</name>
<dbReference type="Proteomes" id="UP001575622">
    <property type="component" value="Unassembled WGS sequence"/>
</dbReference>
<accession>A0ABV4V5R1</accession>
<comment type="caution">
    <text evidence="1">The sequence shown here is derived from an EMBL/GenBank/DDBJ whole genome shotgun (WGS) entry which is preliminary data.</text>
</comment>
<dbReference type="RefSeq" id="WP_373953470.1">
    <property type="nucleotide sequence ID" value="NZ_JBHDLN010000008.1"/>
</dbReference>